<comment type="caution">
    <text evidence="2">The sequence shown here is derived from an EMBL/GenBank/DDBJ whole genome shotgun (WGS) entry which is preliminary data.</text>
</comment>
<gene>
    <name evidence="2" type="ORF">P3W55_28025</name>
</gene>
<evidence type="ECO:0000256" key="1">
    <source>
        <dbReference type="SAM" id="MobiDB-lite"/>
    </source>
</evidence>
<dbReference type="AlphaFoldDB" id="A0AAW6PEU5"/>
<dbReference type="EMBL" id="JARJLR010000468">
    <property type="protein sequence ID" value="MDF3845572.1"/>
    <property type="molecule type" value="Genomic_DNA"/>
</dbReference>
<feature type="region of interest" description="Disordered" evidence="1">
    <location>
        <begin position="95"/>
        <end position="149"/>
    </location>
</feature>
<dbReference type="Proteomes" id="UP001220662">
    <property type="component" value="Unassembled WGS sequence"/>
</dbReference>
<name>A0AAW6PEU5_9PSED</name>
<sequence length="255" mass="26822">MDVMQRLLAQSQGGRQDFAQILEVPLVMALGVALIASTPQGQEAWQKVAPQLSASVREDVQKLAVYLLLLNPGSPFSTGSITTLPIADLGPLRPLGYPADNGPDKADPGSAGYGAGGKVELPVSTGGSRIDESGGWSTSTPAESMPGLGNVYNEEKPTLVTNPKHVPGGDGFRPSAGVQPSDYADAYKSAVKIGNAWWGVSTDGQSIYRYFESGDGTVHWAGSTGDSRNPLKQKDVHPQVLKVFGFKAKGSKSPW</sequence>
<accession>A0AAW6PEU5</accession>
<dbReference type="RefSeq" id="WP_152623794.1">
    <property type="nucleotide sequence ID" value="NZ_CP113096.1"/>
</dbReference>
<evidence type="ECO:0000313" key="3">
    <source>
        <dbReference type="Proteomes" id="UP001220662"/>
    </source>
</evidence>
<protein>
    <submittedName>
        <fullName evidence="2">Uncharacterized protein</fullName>
    </submittedName>
</protein>
<organism evidence="2 3">
    <name type="scientific">Pseudomonas citronellolis</name>
    <dbReference type="NCBI Taxonomy" id="53408"/>
    <lineage>
        <taxon>Bacteria</taxon>
        <taxon>Pseudomonadati</taxon>
        <taxon>Pseudomonadota</taxon>
        <taxon>Gammaproteobacteria</taxon>
        <taxon>Pseudomonadales</taxon>
        <taxon>Pseudomonadaceae</taxon>
        <taxon>Pseudomonas</taxon>
    </lineage>
</organism>
<reference evidence="2" key="1">
    <citation type="submission" date="2023-03" db="EMBL/GenBank/DDBJ databases">
        <title>Draft assemblies of triclosan tolerant bacteria isolated from returned activated sludge.</title>
        <authorList>
            <person name="Van Hamelsveld S."/>
        </authorList>
    </citation>
    <scope>NUCLEOTIDE SEQUENCE</scope>
    <source>
        <strain evidence="2">GW210015_S63</strain>
    </source>
</reference>
<proteinExistence type="predicted"/>
<evidence type="ECO:0000313" key="2">
    <source>
        <dbReference type="EMBL" id="MDF3845572.1"/>
    </source>
</evidence>